<accession>A0A5B9W2P4</accession>
<dbReference type="RefSeq" id="WP_148594716.1">
    <property type="nucleotide sequence ID" value="NZ_CP042997.1"/>
</dbReference>
<evidence type="ECO:0000256" key="1">
    <source>
        <dbReference type="SAM" id="MobiDB-lite"/>
    </source>
</evidence>
<protein>
    <submittedName>
        <fullName evidence="2">Uncharacterized protein</fullName>
    </submittedName>
</protein>
<sequence>MSSKILNFLASLATDPDLMSEYLEDPRRAMTRGGLDAKEIELMQGGDARAIAAAACAPGDDPPRAAAAAPAAEAVAPAEMPAGAPAPATMIVYGPVYYFSYPAAAQAPSAGIQPGASRAASLITPPMKTFTHHPVLEPFTPWVPVFLPITPFTPVERGGEAAPARPPRPPEPRTEGPTR</sequence>
<evidence type="ECO:0000313" key="3">
    <source>
        <dbReference type="Proteomes" id="UP000324233"/>
    </source>
</evidence>
<dbReference type="OrthoDB" id="9553999at2"/>
<dbReference type="KEGG" id="agv:OJF2_33930"/>
<evidence type="ECO:0000313" key="2">
    <source>
        <dbReference type="EMBL" id="QEH34848.1"/>
    </source>
</evidence>
<dbReference type="EMBL" id="CP042997">
    <property type="protein sequence ID" value="QEH34848.1"/>
    <property type="molecule type" value="Genomic_DNA"/>
</dbReference>
<feature type="region of interest" description="Disordered" evidence="1">
    <location>
        <begin position="154"/>
        <end position="179"/>
    </location>
</feature>
<keyword evidence="3" id="KW-1185">Reference proteome</keyword>
<dbReference type="AlphaFoldDB" id="A0A5B9W2P4"/>
<reference evidence="2 3" key="1">
    <citation type="submission" date="2019-08" db="EMBL/GenBank/DDBJ databases">
        <title>Deep-cultivation of Planctomycetes and their phenomic and genomic characterization uncovers novel biology.</title>
        <authorList>
            <person name="Wiegand S."/>
            <person name="Jogler M."/>
            <person name="Boedeker C."/>
            <person name="Pinto D."/>
            <person name="Vollmers J."/>
            <person name="Rivas-Marin E."/>
            <person name="Kohn T."/>
            <person name="Peeters S.H."/>
            <person name="Heuer A."/>
            <person name="Rast P."/>
            <person name="Oberbeckmann S."/>
            <person name="Bunk B."/>
            <person name="Jeske O."/>
            <person name="Meyerdierks A."/>
            <person name="Storesund J.E."/>
            <person name="Kallscheuer N."/>
            <person name="Luecker S."/>
            <person name="Lage O.M."/>
            <person name="Pohl T."/>
            <person name="Merkel B.J."/>
            <person name="Hornburger P."/>
            <person name="Mueller R.-W."/>
            <person name="Bruemmer F."/>
            <person name="Labrenz M."/>
            <person name="Spormann A.M."/>
            <person name="Op den Camp H."/>
            <person name="Overmann J."/>
            <person name="Amann R."/>
            <person name="Jetten M.S.M."/>
            <person name="Mascher T."/>
            <person name="Medema M.H."/>
            <person name="Devos D.P."/>
            <person name="Kaster A.-K."/>
            <person name="Ovreas L."/>
            <person name="Rohde M."/>
            <person name="Galperin M.Y."/>
            <person name="Jogler C."/>
        </authorList>
    </citation>
    <scope>NUCLEOTIDE SEQUENCE [LARGE SCALE GENOMIC DNA]</scope>
    <source>
        <strain evidence="2 3">OJF2</strain>
    </source>
</reference>
<proteinExistence type="predicted"/>
<dbReference type="Proteomes" id="UP000324233">
    <property type="component" value="Chromosome"/>
</dbReference>
<organism evidence="2 3">
    <name type="scientific">Aquisphaera giovannonii</name>
    <dbReference type="NCBI Taxonomy" id="406548"/>
    <lineage>
        <taxon>Bacteria</taxon>
        <taxon>Pseudomonadati</taxon>
        <taxon>Planctomycetota</taxon>
        <taxon>Planctomycetia</taxon>
        <taxon>Isosphaerales</taxon>
        <taxon>Isosphaeraceae</taxon>
        <taxon>Aquisphaera</taxon>
    </lineage>
</organism>
<feature type="compositionally biased region" description="Basic and acidic residues" evidence="1">
    <location>
        <begin position="168"/>
        <end position="179"/>
    </location>
</feature>
<gene>
    <name evidence="2" type="ORF">OJF2_33930</name>
</gene>
<name>A0A5B9W2P4_9BACT</name>